<feature type="active site" description="Charge relay system" evidence="7">
    <location>
        <position position="50"/>
    </location>
</feature>
<evidence type="ECO:0000259" key="8">
    <source>
        <dbReference type="Pfam" id="PF01425"/>
    </source>
</evidence>
<dbReference type="InterPro" id="IPR000120">
    <property type="entry name" value="Amidase"/>
</dbReference>
<evidence type="ECO:0000256" key="5">
    <source>
        <dbReference type="ARBA" id="ARBA00022917"/>
    </source>
</evidence>
<dbReference type="GO" id="GO:0050567">
    <property type="term" value="F:glutaminyl-tRNA synthase (glutamine-hydrolyzing) activity"/>
    <property type="evidence" value="ECO:0007669"/>
    <property type="project" value="UniProtKB-UniRule"/>
</dbReference>
<accession>A0A1G6MXZ5</accession>
<dbReference type="NCBIfam" id="TIGR00132">
    <property type="entry name" value="gatA"/>
    <property type="match status" value="1"/>
</dbReference>
<feature type="active site" description="Acyl-ester intermediate" evidence="7">
    <location>
        <position position="149"/>
    </location>
</feature>
<dbReference type="EC" id="6.3.5.7" evidence="7"/>
<comment type="catalytic activity">
    <reaction evidence="6 7">
        <text>L-glutamyl-tRNA(Gln) + L-glutamine + ATP + H2O = L-glutaminyl-tRNA(Gln) + L-glutamate + ADP + phosphate + H(+)</text>
        <dbReference type="Rhea" id="RHEA:17521"/>
        <dbReference type="Rhea" id="RHEA-COMP:9681"/>
        <dbReference type="Rhea" id="RHEA-COMP:9684"/>
        <dbReference type="ChEBI" id="CHEBI:15377"/>
        <dbReference type="ChEBI" id="CHEBI:15378"/>
        <dbReference type="ChEBI" id="CHEBI:29985"/>
        <dbReference type="ChEBI" id="CHEBI:30616"/>
        <dbReference type="ChEBI" id="CHEBI:43474"/>
        <dbReference type="ChEBI" id="CHEBI:58359"/>
        <dbReference type="ChEBI" id="CHEBI:78520"/>
        <dbReference type="ChEBI" id="CHEBI:78521"/>
        <dbReference type="ChEBI" id="CHEBI:456216"/>
        <dbReference type="EC" id="6.3.5.7"/>
    </reaction>
</comment>
<evidence type="ECO:0000313" key="9">
    <source>
        <dbReference type="EMBL" id="SDC59856.1"/>
    </source>
</evidence>
<dbReference type="GO" id="GO:0030956">
    <property type="term" value="C:glutamyl-tRNA(Gln) amidotransferase complex"/>
    <property type="evidence" value="ECO:0007669"/>
    <property type="project" value="InterPro"/>
</dbReference>
<dbReference type="Pfam" id="PF01425">
    <property type="entry name" value="Amidase"/>
    <property type="match status" value="1"/>
</dbReference>
<evidence type="ECO:0000256" key="3">
    <source>
        <dbReference type="ARBA" id="ARBA00022741"/>
    </source>
</evidence>
<keyword evidence="5 7" id="KW-0648">Protein biosynthesis</keyword>
<evidence type="ECO:0000313" key="10">
    <source>
        <dbReference type="Proteomes" id="UP000199322"/>
    </source>
</evidence>
<dbReference type="GO" id="GO:0005524">
    <property type="term" value="F:ATP binding"/>
    <property type="evidence" value="ECO:0007669"/>
    <property type="project" value="UniProtKB-KW"/>
</dbReference>
<dbReference type="InterPro" id="IPR036928">
    <property type="entry name" value="AS_sf"/>
</dbReference>
<dbReference type="SUPFAM" id="SSF75304">
    <property type="entry name" value="Amidase signature (AS) enzymes"/>
    <property type="match status" value="1"/>
</dbReference>
<dbReference type="AlphaFoldDB" id="A0A1G6MXZ5"/>
<dbReference type="EMBL" id="FMYV01000005">
    <property type="protein sequence ID" value="SDC59856.1"/>
    <property type="molecule type" value="Genomic_DNA"/>
</dbReference>
<evidence type="ECO:0000256" key="4">
    <source>
        <dbReference type="ARBA" id="ARBA00022840"/>
    </source>
</evidence>
<proteinExistence type="inferred from homology"/>
<comment type="function">
    <text evidence="7">Allows the formation of correctly charged Gln-tRNA(Gln) through the transamidation of misacylated Glu-tRNA(Gln) in organisms which lack glutaminyl-tRNA synthetase. The reaction takes place in the presence of glutamine and ATP through an activated gamma-phospho-Glu-tRNA(Gln).</text>
</comment>
<feature type="domain" description="Amidase" evidence="8">
    <location>
        <begin position="34"/>
        <end position="435"/>
    </location>
</feature>
<feature type="active site" description="Charge relay system" evidence="7">
    <location>
        <position position="125"/>
    </location>
</feature>
<keyword evidence="3 7" id="KW-0547">Nucleotide-binding</keyword>
<reference evidence="9 10" key="1">
    <citation type="submission" date="2016-10" db="EMBL/GenBank/DDBJ databases">
        <authorList>
            <person name="de Groot N.N."/>
        </authorList>
    </citation>
    <scope>NUCLEOTIDE SEQUENCE [LARGE SCALE GENOMIC DNA]</scope>
    <source>
        <strain evidence="9 10">WG14</strain>
    </source>
</reference>
<sequence length="450" mass="49712">MLEEIKGTNKIDEYKKVLEQKNSEINAFISDVFVEGNKEGPYYGIPFAVKDNMNIEGTKTTCASKILKNYNSVYTATVVKKLLEKGFSVIGKTNLDEFAMGSSNEYSAFGPVKNPVDLERVPGGSSGGSAAAVAADMVPFSLGSDTGGSVRQPASFCGVVGYKPSYGILSRYGLTAFASSLDQIGVFSKNVKDVALITDIMKGKDEKDSTTIDFNKSLLENINDEKLEGKKFVVPKFVYNKNADKKIIEHFDKIISMLKSKGAIVDVVDLKELEYSISVYYIVATSEASSNLSRFDGARYGSRTDAEGLTEMYQKTRDDGFGIEVKRRIMMGTFNLSSAYYDAYFSKASKVRKIIEKKMDEILKDYDSFILPTVPVLPPKLNEKLTPLDYYMMDLFTIPANLAGLPAISVPAGKIDNLPFGFQFVGKRFEDQKMLAIANSFEKEIQGEVK</sequence>
<protein>
    <recommendedName>
        <fullName evidence="7">Glutamyl-tRNA(Gln) amidotransferase subunit A</fullName>
        <shortName evidence="7">Glu-ADT subunit A</shortName>
        <ecNumber evidence="7">6.3.5.7</ecNumber>
    </recommendedName>
</protein>
<name>A0A1G6MXZ5_9BACT</name>
<organism evidence="9 10">
    <name type="scientific">Geotoga petraea</name>
    <dbReference type="NCBI Taxonomy" id="28234"/>
    <lineage>
        <taxon>Bacteria</taxon>
        <taxon>Thermotogati</taxon>
        <taxon>Thermotogota</taxon>
        <taxon>Thermotogae</taxon>
        <taxon>Petrotogales</taxon>
        <taxon>Petrotogaceae</taxon>
        <taxon>Geotoga</taxon>
    </lineage>
</organism>
<evidence type="ECO:0000256" key="1">
    <source>
        <dbReference type="ARBA" id="ARBA00008069"/>
    </source>
</evidence>
<dbReference type="Proteomes" id="UP000199322">
    <property type="component" value="Unassembled WGS sequence"/>
</dbReference>
<dbReference type="GO" id="GO:0006412">
    <property type="term" value="P:translation"/>
    <property type="evidence" value="ECO:0007669"/>
    <property type="project" value="UniProtKB-UniRule"/>
</dbReference>
<dbReference type="InterPro" id="IPR004412">
    <property type="entry name" value="GatA"/>
</dbReference>
<dbReference type="Gene3D" id="3.90.1300.10">
    <property type="entry name" value="Amidase signature (AS) domain"/>
    <property type="match status" value="1"/>
</dbReference>
<dbReference type="InterPro" id="IPR020556">
    <property type="entry name" value="Amidase_CS"/>
</dbReference>
<keyword evidence="4 7" id="KW-0067">ATP-binding</keyword>
<dbReference type="PANTHER" id="PTHR11895:SF151">
    <property type="entry name" value="GLUTAMYL-TRNA(GLN) AMIDOTRANSFERASE SUBUNIT A"/>
    <property type="match status" value="1"/>
</dbReference>
<comment type="subunit">
    <text evidence="7">Heterotrimer of A, B and C subunits.</text>
</comment>
<keyword evidence="9" id="KW-0808">Transferase</keyword>
<dbReference type="STRING" id="28234.SAMN04488588_1411"/>
<keyword evidence="2 7" id="KW-0436">Ligase</keyword>
<dbReference type="GO" id="GO:0016740">
    <property type="term" value="F:transferase activity"/>
    <property type="evidence" value="ECO:0007669"/>
    <property type="project" value="UniProtKB-KW"/>
</dbReference>
<evidence type="ECO:0000256" key="6">
    <source>
        <dbReference type="ARBA" id="ARBA00047407"/>
    </source>
</evidence>
<comment type="similarity">
    <text evidence="1 7">Belongs to the amidase family. GatA subfamily.</text>
</comment>
<dbReference type="PROSITE" id="PS00571">
    <property type="entry name" value="AMIDASES"/>
    <property type="match status" value="1"/>
</dbReference>
<dbReference type="HAMAP" id="MF_00120">
    <property type="entry name" value="GatA"/>
    <property type="match status" value="1"/>
</dbReference>
<gene>
    <name evidence="7" type="primary">gatA</name>
    <name evidence="9" type="ORF">SAMN04488588_1411</name>
</gene>
<keyword evidence="10" id="KW-1185">Reference proteome</keyword>
<dbReference type="PANTHER" id="PTHR11895">
    <property type="entry name" value="TRANSAMIDASE"/>
    <property type="match status" value="1"/>
</dbReference>
<evidence type="ECO:0000256" key="7">
    <source>
        <dbReference type="HAMAP-Rule" id="MF_00120"/>
    </source>
</evidence>
<dbReference type="RefSeq" id="WP_091404094.1">
    <property type="nucleotide sequence ID" value="NZ_FMYV01000005.1"/>
</dbReference>
<evidence type="ECO:0000256" key="2">
    <source>
        <dbReference type="ARBA" id="ARBA00022598"/>
    </source>
</evidence>
<dbReference type="InterPro" id="IPR023631">
    <property type="entry name" value="Amidase_dom"/>
</dbReference>